<accession>A0AAE0TKZ8</accession>
<dbReference type="InterPro" id="IPR016024">
    <property type="entry name" value="ARM-type_fold"/>
</dbReference>
<keyword evidence="2" id="KW-1185">Reference proteome</keyword>
<dbReference type="EMBL" id="JAEAOA010000686">
    <property type="protein sequence ID" value="KAK3612324.1"/>
    <property type="molecule type" value="Genomic_DNA"/>
</dbReference>
<dbReference type="Proteomes" id="UP001195483">
    <property type="component" value="Unassembled WGS sequence"/>
</dbReference>
<organism evidence="1 2">
    <name type="scientific">Potamilus streckersoni</name>
    <dbReference type="NCBI Taxonomy" id="2493646"/>
    <lineage>
        <taxon>Eukaryota</taxon>
        <taxon>Metazoa</taxon>
        <taxon>Spiralia</taxon>
        <taxon>Lophotrochozoa</taxon>
        <taxon>Mollusca</taxon>
        <taxon>Bivalvia</taxon>
        <taxon>Autobranchia</taxon>
        <taxon>Heteroconchia</taxon>
        <taxon>Palaeoheterodonta</taxon>
        <taxon>Unionida</taxon>
        <taxon>Unionoidea</taxon>
        <taxon>Unionidae</taxon>
        <taxon>Ambleminae</taxon>
        <taxon>Lampsilini</taxon>
        <taxon>Potamilus</taxon>
    </lineage>
</organism>
<proteinExistence type="predicted"/>
<gene>
    <name evidence="1" type="ORF">CHS0354_011042</name>
</gene>
<comment type="caution">
    <text evidence="1">The sequence shown here is derived from an EMBL/GenBank/DDBJ whole genome shotgun (WGS) entry which is preliminary data.</text>
</comment>
<dbReference type="SUPFAM" id="SSF48371">
    <property type="entry name" value="ARM repeat"/>
    <property type="match status" value="1"/>
</dbReference>
<sequence length="277" mass="30834">MVSFDAILAMKKMASDPIKRKALIKDATCIGGLVLVLSNPDPQIIQLALETLLLLAEQAENQIILHDFIGMMDQLELVITKATCDQTIQSMAEKLYLLLSKLEETSTLKDSSNTSVSSRRSSCNKNRSLLGTHKSKAIVLQLRGMVDKSDRDLCMRLLLQVKGVISITFDMKKMRCIVRSKLDVKPESLVRAIARSQTFAAQQVVKTDSGEELFVTFNAHSQELNKENNEELPEYLPDEEETLIDDKAVSRSGKGDKKSGTGWLSAAASFLTNSFYW</sequence>
<protein>
    <recommendedName>
        <fullName evidence="3">Armadillo repeat-containing protein 1</fullName>
    </recommendedName>
</protein>
<dbReference type="PANTHER" id="PTHR46840:SF2">
    <property type="entry name" value="ARMADILLO REPEAT-CONTAINING PROTEIN 1"/>
    <property type="match status" value="1"/>
</dbReference>
<name>A0AAE0TKZ8_9BIVA</name>
<reference evidence="1" key="3">
    <citation type="submission" date="2023-05" db="EMBL/GenBank/DDBJ databases">
        <authorList>
            <person name="Smith C.H."/>
        </authorList>
    </citation>
    <scope>NUCLEOTIDE SEQUENCE</scope>
    <source>
        <strain evidence="1">CHS0354</strain>
        <tissue evidence="1">Mantle</tissue>
    </source>
</reference>
<dbReference type="AlphaFoldDB" id="A0AAE0TKZ8"/>
<dbReference type="InterPro" id="IPR016617">
    <property type="entry name" value="ARMC1"/>
</dbReference>
<evidence type="ECO:0000313" key="1">
    <source>
        <dbReference type="EMBL" id="KAK3612324.1"/>
    </source>
</evidence>
<dbReference type="PANTHER" id="PTHR46840">
    <property type="entry name" value="ARMADILLO REPEAT-CONTAINING PROTEIN 1"/>
    <property type="match status" value="1"/>
</dbReference>
<evidence type="ECO:0008006" key="3">
    <source>
        <dbReference type="Google" id="ProtNLM"/>
    </source>
</evidence>
<reference evidence="1" key="2">
    <citation type="journal article" date="2021" name="Genome Biol. Evol.">
        <title>Developing a high-quality reference genome for a parasitic bivalve with doubly uniparental inheritance (Bivalvia: Unionida).</title>
        <authorList>
            <person name="Smith C.H."/>
        </authorList>
    </citation>
    <scope>NUCLEOTIDE SEQUENCE</scope>
    <source>
        <strain evidence="1">CHS0354</strain>
        <tissue evidence="1">Mantle</tissue>
    </source>
</reference>
<reference evidence="1" key="1">
    <citation type="journal article" date="2021" name="Genome Biol. Evol.">
        <title>A High-Quality Reference Genome for a Parasitic Bivalve with Doubly Uniparental Inheritance (Bivalvia: Unionida).</title>
        <authorList>
            <person name="Smith C.H."/>
        </authorList>
    </citation>
    <scope>NUCLEOTIDE SEQUENCE</scope>
    <source>
        <strain evidence="1">CHS0354</strain>
    </source>
</reference>
<evidence type="ECO:0000313" key="2">
    <source>
        <dbReference type="Proteomes" id="UP001195483"/>
    </source>
</evidence>